<name>A0ABN2UFJ9_9MICO</name>
<dbReference type="Pfam" id="PF13673">
    <property type="entry name" value="Acetyltransf_10"/>
    <property type="match status" value="1"/>
</dbReference>
<evidence type="ECO:0000259" key="1">
    <source>
        <dbReference type="PROSITE" id="PS51186"/>
    </source>
</evidence>
<feature type="domain" description="N-acetyltransferase" evidence="1">
    <location>
        <begin position="1"/>
        <end position="150"/>
    </location>
</feature>
<dbReference type="Gene3D" id="3.40.630.30">
    <property type="match status" value="1"/>
</dbReference>
<accession>A0ABN2UFJ9</accession>
<dbReference type="Proteomes" id="UP001501196">
    <property type="component" value="Unassembled WGS sequence"/>
</dbReference>
<organism evidence="2 3">
    <name type="scientific">Agromyces tropicus</name>
    <dbReference type="NCBI Taxonomy" id="555371"/>
    <lineage>
        <taxon>Bacteria</taxon>
        <taxon>Bacillati</taxon>
        <taxon>Actinomycetota</taxon>
        <taxon>Actinomycetes</taxon>
        <taxon>Micrococcales</taxon>
        <taxon>Microbacteriaceae</taxon>
        <taxon>Agromyces</taxon>
    </lineage>
</organism>
<dbReference type="EMBL" id="BAAAPW010000002">
    <property type="protein sequence ID" value="GAA2035134.1"/>
    <property type="molecule type" value="Genomic_DNA"/>
</dbReference>
<dbReference type="SUPFAM" id="SSF55729">
    <property type="entry name" value="Acyl-CoA N-acyltransferases (Nat)"/>
    <property type="match status" value="1"/>
</dbReference>
<gene>
    <name evidence="2" type="ORF">GCM10009819_19440</name>
</gene>
<dbReference type="PROSITE" id="PS51186">
    <property type="entry name" value="GNAT"/>
    <property type="match status" value="1"/>
</dbReference>
<sequence>MEFRTARPDDSAALSELTLAGVAYWGHDVNFPEAVQHLREHDLPTPEFIGSNTVEVLVDDDRSVGFYSLSQEDGFVDLVHMFLAVDLIGTGLGRRLFERATGVARGLDERMRILSDPEATGFYAAMGAELEREVEAAPGFRLGLMWLDLREPAEHP</sequence>
<evidence type="ECO:0000313" key="2">
    <source>
        <dbReference type="EMBL" id="GAA2035134.1"/>
    </source>
</evidence>
<proteinExistence type="predicted"/>
<evidence type="ECO:0000313" key="3">
    <source>
        <dbReference type="Proteomes" id="UP001501196"/>
    </source>
</evidence>
<reference evidence="2 3" key="1">
    <citation type="journal article" date="2019" name="Int. J. Syst. Evol. Microbiol.">
        <title>The Global Catalogue of Microorganisms (GCM) 10K type strain sequencing project: providing services to taxonomists for standard genome sequencing and annotation.</title>
        <authorList>
            <consortium name="The Broad Institute Genomics Platform"/>
            <consortium name="The Broad Institute Genome Sequencing Center for Infectious Disease"/>
            <person name="Wu L."/>
            <person name="Ma J."/>
        </authorList>
    </citation>
    <scope>NUCLEOTIDE SEQUENCE [LARGE SCALE GENOMIC DNA]</scope>
    <source>
        <strain evidence="2 3">JCM 15672</strain>
    </source>
</reference>
<dbReference type="RefSeq" id="WP_344372475.1">
    <property type="nucleotide sequence ID" value="NZ_BAAAPW010000002.1"/>
</dbReference>
<keyword evidence="3" id="KW-1185">Reference proteome</keyword>
<dbReference type="InterPro" id="IPR000182">
    <property type="entry name" value="GNAT_dom"/>
</dbReference>
<dbReference type="InterPro" id="IPR016181">
    <property type="entry name" value="Acyl_CoA_acyltransferase"/>
</dbReference>
<protein>
    <recommendedName>
        <fullName evidence="1">N-acetyltransferase domain-containing protein</fullName>
    </recommendedName>
</protein>
<comment type="caution">
    <text evidence="2">The sequence shown here is derived from an EMBL/GenBank/DDBJ whole genome shotgun (WGS) entry which is preliminary data.</text>
</comment>